<dbReference type="HOGENOM" id="CLU_040460_6_1_4"/>
<dbReference type="SUPFAM" id="SSF140931">
    <property type="entry name" value="Fic-like"/>
    <property type="match status" value="1"/>
</dbReference>
<sequence>MTHPTLSPRHEALLRQVLAEGKPVAPSALEHALQVSRPTLNRDLRDLLAAGFLKKQGDGRSTRYLATEAAEAALRSLPPGSQTPVRSVALQWSAPAQRLVEALGAPLGTRTPVGYDSGFVSSYIPNQSSLLPPQLATDLYHAGRSPDQQPAGTYAREVLEQLLIDLSWSSSRLEGNNKSLLDTKELFERGQQAGPLDDDTLMLLNHKSAIEFMVDAVPTEGITVAVIVDLQAKLMRDLLRDSRDIGSIRRRVVNIDGSVYSPSNIPTLLEETLNAIVGKVRNIRNPVEAAFFLWVNLAYLQPFADGNKRTSRLCANMPLMLYNCAPLSFLDVERSDYATAMLGVYEQRNVSAAVDLFEFIYRRSMQKYSVLRAALSAPDPIRTKYRQALNELMQFVVFHGCTLEAAFADVYVDAPDISALRLIANTELDQLEQHNCARYNLARGMTQRWIDSGRSR</sequence>
<feature type="domain" description="Fido" evidence="2">
    <location>
        <begin position="222"/>
        <end position="362"/>
    </location>
</feature>
<dbReference type="OrthoDB" id="9807853at2"/>
<evidence type="ECO:0000313" key="4">
    <source>
        <dbReference type="Proteomes" id="UP000067461"/>
    </source>
</evidence>
<dbReference type="EMBL" id="AP014568">
    <property type="protein sequence ID" value="BAO80658.1"/>
    <property type="molecule type" value="Genomic_DNA"/>
</dbReference>
<dbReference type="InterPro" id="IPR036388">
    <property type="entry name" value="WH-like_DNA-bd_sf"/>
</dbReference>
<evidence type="ECO:0000256" key="1">
    <source>
        <dbReference type="PIRSR" id="PIRSR640198-2"/>
    </source>
</evidence>
<dbReference type="InterPro" id="IPR036390">
    <property type="entry name" value="WH_DNA-bd_sf"/>
</dbReference>
<keyword evidence="1" id="KW-0067">ATP-binding</keyword>
<dbReference type="InterPro" id="IPR040198">
    <property type="entry name" value="Fido_containing"/>
</dbReference>
<protein>
    <submittedName>
        <fullName evidence="3">Uncharacterized conserved protein</fullName>
    </submittedName>
</protein>
<dbReference type="GO" id="GO:0005524">
    <property type="term" value="F:ATP binding"/>
    <property type="evidence" value="ECO:0007669"/>
    <property type="project" value="UniProtKB-KW"/>
</dbReference>
<dbReference type="Gene3D" id="1.10.3290.10">
    <property type="entry name" value="Fido-like domain"/>
    <property type="match status" value="1"/>
</dbReference>
<dbReference type="PROSITE" id="PS51459">
    <property type="entry name" value="FIDO"/>
    <property type="match status" value="1"/>
</dbReference>
<organism evidence="3 4">
    <name type="scientific">Serpentinimonas raichei</name>
    <dbReference type="NCBI Taxonomy" id="1458425"/>
    <lineage>
        <taxon>Bacteria</taxon>
        <taxon>Pseudomonadati</taxon>
        <taxon>Pseudomonadota</taxon>
        <taxon>Betaproteobacteria</taxon>
        <taxon>Burkholderiales</taxon>
        <taxon>Comamonadaceae</taxon>
        <taxon>Serpentinimonas</taxon>
    </lineage>
</organism>
<dbReference type="AlphaFoldDB" id="A0A060NMA5"/>
<evidence type="ECO:0000259" key="2">
    <source>
        <dbReference type="PROSITE" id="PS51459"/>
    </source>
</evidence>
<dbReference type="PANTHER" id="PTHR13504">
    <property type="entry name" value="FIDO DOMAIN-CONTAINING PROTEIN DDB_G0283145"/>
    <property type="match status" value="1"/>
</dbReference>
<dbReference type="Pfam" id="PF02661">
    <property type="entry name" value="Fic"/>
    <property type="match status" value="1"/>
</dbReference>
<feature type="binding site" evidence="1">
    <location>
        <begin position="305"/>
        <end position="312"/>
    </location>
    <ligand>
        <name>ATP</name>
        <dbReference type="ChEBI" id="CHEBI:30616"/>
    </ligand>
</feature>
<accession>A0A060NMA5</accession>
<keyword evidence="4" id="KW-1185">Reference proteome</keyword>
<reference evidence="3 4" key="1">
    <citation type="journal article" date="2014" name="Nat. Commun.">
        <title>Physiological and genomic features of highly alkaliphilic hydrogen-utilizing Betaproteobacteria from a continental serpentinizing site.</title>
        <authorList>
            <person name="Suzuki S."/>
            <person name="Kuenen J.G."/>
            <person name="Schipper K."/>
            <person name="van der Velde S."/>
            <person name="Ishii S."/>
            <person name="Wu A."/>
            <person name="Sorokin D.Y."/>
            <person name="Tenney A."/>
            <person name="Meng X.Y."/>
            <person name="Morrill P.L."/>
            <person name="Kamagata Y."/>
            <person name="Muyzer G."/>
            <person name="Nealson K.H."/>
        </authorList>
    </citation>
    <scope>NUCLEOTIDE SEQUENCE [LARGE SCALE GENOMIC DNA]</scope>
    <source>
        <strain evidence="3 4">A1</strain>
    </source>
</reference>
<dbReference type="InterPro" id="IPR003812">
    <property type="entry name" value="Fido"/>
</dbReference>
<dbReference type="RefSeq" id="WP_045531128.1">
    <property type="nucleotide sequence ID" value="NZ_AP014568.1"/>
</dbReference>
<dbReference type="STRING" id="1458425.SRAA_0804"/>
<dbReference type="InterPro" id="IPR036597">
    <property type="entry name" value="Fido-like_dom_sf"/>
</dbReference>
<name>A0A060NMA5_9BURK</name>
<dbReference type="PANTHER" id="PTHR13504:SF38">
    <property type="entry name" value="FIDO DOMAIN-CONTAINING PROTEIN"/>
    <property type="match status" value="1"/>
</dbReference>
<proteinExistence type="predicted"/>
<keyword evidence="1" id="KW-0547">Nucleotide-binding</keyword>
<gene>
    <name evidence="3" type="ORF">SRAA_0804</name>
</gene>
<dbReference type="KEGG" id="cbaa:SRAA_0804"/>
<dbReference type="Proteomes" id="UP000067461">
    <property type="component" value="Chromosome"/>
</dbReference>
<dbReference type="SUPFAM" id="SSF46785">
    <property type="entry name" value="Winged helix' DNA-binding domain"/>
    <property type="match status" value="1"/>
</dbReference>
<evidence type="ECO:0000313" key="3">
    <source>
        <dbReference type="EMBL" id="BAO80658.1"/>
    </source>
</evidence>
<dbReference type="Gene3D" id="1.10.10.10">
    <property type="entry name" value="Winged helix-like DNA-binding domain superfamily/Winged helix DNA-binding domain"/>
    <property type="match status" value="1"/>
</dbReference>